<sequence length="62" mass="6733">MTMKTDTSWRKSSYSSSQGGECLEVRDGVPGVVPVRDSKVNDGPVLTVSASAWSNFLDLARR</sequence>
<dbReference type="RefSeq" id="WP_122184517.1">
    <property type="nucleotide sequence ID" value="NZ_RFFJ01000081.1"/>
</dbReference>
<gene>
    <name evidence="3" type="ORF">EBN88_15790</name>
</gene>
<dbReference type="InterPro" id="IPR007278">
    <property type="entry name" value="DUF397"/>
</dbReference>
<evidence type="ECO:0000313" key="4">
    <source>
        <dbReference type="Proteomes" id="UP000278673"/>
    </source>
</evidence>
<comment type="caution">
    <text evidence="3">The sequence shown here is derived from an EMBL/GenBank/DDBJ whole genome shotgun (WGS) entry which is preliminary data.</text>
</comment>
<keyword evidence="4" id="KW-1185">Reference proteome</keyword>
<feature type="compositionally biased region" description="Polar residues" evidence="1">
    <location>
        <begin position="1"/>
        <end position="19"/>
    </location>
</feature>
<feature type="domain" description="DUF397" evidence="2">
    <location>
        <begin position="8"/>
        <end position="60"/>
    </location>
</feature>
<evidence type="ECO:0000256" key="1">
    <source>
        <dbReference type="SAM" id="MobiDB-lite"/>
    </source>
</evidence>
<accession>A0A3M2LPE3</accession>
<dbReference type="AlphaFoldDB" id="A0A3M2LPE3"/>
<dbReference type="Proteomes" id="UP000278673">
    <property type="component" value="Unassembled WGS sequence"/>
</dbReference>
<organism evidence="3 4">
    <name type="scientific">Streptomyces triticirhizae</name>
    <dbReference type="NCBI Taxonomy" id="2483353"/>
    <lineage>
        <taxon>Bacteria</taxon>
        <taxon>Bacillati</taxon>
        <taxon>Actinomycetota</taxon>
        <taxon>Actinomycetes</taxon>
        <taxon>Kitasatosporales</taxon>
        <taxon>Streptomycetaceae</taxon>
        <taxon>Streptomyces</taxon>
    </lineage>
</organism>
<dbReference type="Pfam" id="PF04149">
    <property type="entry name" value="DUF397"/>
    <property type="match status" value="1"/>
</dbReference>
<evidence type="ECO:0000259" key="2">
    <source>
        <dbReference type="Pfam" id="PF04149"/>
    </source>
</evidence>
<feature type="region of interest" description="Disordered" evidence="1">
    <location>
        <begin position="1"/>
        <end position="25"/>
    </location>
</feature>
<proteinExistence type="predicted"/>
<name>A0A3M2LPE3_9ACTN</name>
<protein>
    <submittedName>
        <fullName evidence="3">DUF397 domain-containing protein</fullName>
    </submittedName>
</protein>
<evidence type="ECO:0000313" key="3">
    <source>
        <dbReference type="EMBL" id="RMI38966.1"/>
    </source>
</evidence>
<reference evidence="3 4" key="1">
    <citation type="submission" date="2018-10" db="EMBL/GenBank/DDBJ databases">
        <title>Isolation, diversity and antifungal activity of actinobacteria from wheat.</title>
        <authorList>
            <person name="Han C."/>
        </authorList>
    </citation>
    <scope>NUCLEOTIDE SEQUENCE [LARGE SCALE GENOMIC DNA]</scope>
    <source>
        <strain evidence="3 4">NEAU-YY642</strain>
    </source>
</reference>
<dbReference type="EMBL" id="RFFJ01000081">
    <property type="protein sequence ID" value="RMI38966.1"/>
    <property type="molecule type" value="Genomic_DNA"/>
</dbReference>